<dbReference type="Gene3D" id="1.50.40.10">
    <property type="entry name" value="Mitochondrial carrier domain"/>
    <property type="match status" value="1"/>
</dbReference>
<evidence type="ECO:0000256" key="5">
    <source>
        <dbReference type="ARBA" id="ARBA00023136"/>
    </source>
</evidence>
<dbReference type="PANTHER" id="PTHR24089">
    <property type="entry name" value="SOLUTE CARRIER FAMILY 25"/>
    <property type="match status" value="1"/>
</dbReference>
<feature type="transmembrane region" description="Helical" evidence="8">
    <location>
        <begin position="191"/>
        <end position="210"/>
    </location>
</feature>
<dbReference type="InterPro" id="IPR023395">
    <property type="entry name" value="MCP_dom_sf"/>
</dbReference>
<dbReference type="InterPro" id="IPR002067">
    <property type="entry name" value="MCP"/>
</dbReference>
<proteinExistence type="inferred from homology"/>
<evidence type="ECO:0000256" key="2">
    <source>
        <dbReference type="ARBA" id="ARBA00022448"/>
    </source>
</evidence>
<feature type="transmembrane region" description="Helical" evidence="8">
    <location>
        <begin position="216"/>
        <end position="236"/>
    </location>
</feature>
<dbReference type="SUPFAM" id="SSF103506">
    <property type="entry name" value="Mitochondrial carrier"/>
    <property type="match status" value="2"/>
</dbReference>
<keyword evidence="8" id="KW-1133">Transmembrane helix</keyword>
<gene>
    <name evidence="9" type="primary">COAC2_3</name>
    <name evidence="9" type="ORF">PIB30_045617</name>
</gene>
<comment type="similarity">
    <text evidence="7">Belongs to the mitochondrial carrier (TC 2.A.29) family.</text>
</comment>
<feature type="repeat" description="Solcar" evidence="6">
    <location>
        <begin position="121"/>
        <end position="219"/>
    </location>
</feature>
<organism evidence="9 10">
    <name type="scientific">Stylosanthes scabra</name>
    <dbReference type="NCBI Taxonomy" id="79078"/>
    <lineage>
        <taxon>Eukaryota</taxon>
        <taxon>Viridiplantae</taxon>
        <taxon>Streptophyta</taxon>
        <taxon>Embryophyta</taxon>
        <taxon>Tracheophyta</taxon>
        <taxon>Spermatophyta</taxon>
        <taxon>Magnoliopsida</taxon>
        <taxon>eudicotyledons</taxon>
        <taxon>Gunneridae</taxon>
        <taxon>Pentapetalae</taxon>
        <taxon>rosids</taxon>
        <taxon>fabids</taxon>
        <taxon>Fabales</taxon>
        <taxon>Fabaceae</taxon>
        <taxon>Papilionoideae</taxon>
        <taxon>50 kb inversion clade</taxon>
        <taxon>dalbergioids sensu lato</taxon>
        <taxon>Dalbergieae</taxon>
        <taxon>Pterocarpus clade</taxon>
        <taxon>Stylosanthes</taxon>
    </lineage>
</organism>
<evidence type="ECO:0000256" key="6">
    <source>
        <dbReference type="PROSITE-ProRule" id="PRU00282"/>
    </source>
</evidence>
<keyword evidence="3 6" id="KW-0812">Transmembrane</keyword>
<protein>
    <submittedName>
        <fullName evidence="9">Mitochondrial carrier protein CoAc2, variant 2</fullName>
    </submittedName>
</protein>
<comment type="caution">
    <text evidence="9">The sequence shown here is derived from an EMBL/GenBank/DDBJ whole genome shotgun (WGS) entry which is preliminary data.</text>
</comment>
<reference evidence="9 10" key="1">
    <citation type="journal article" date="2023" name="Plants (Basel)">
        <title>Bridging the Gap: Combining Genomics and Transcriptomics Approaches to Understand Stylosanthes scabra, an Orphan Legume from the Brazilian Caatinga.</title>
        <authorList>
            <person name="Ferreira-Neto J.R.C."/>
            <person name="da Silva M.D."/>
            <person name="Binneck E."/>
            <person name="de Melo N.F."/>
            <person name="da Silva R.H."/>
            <person name="de Melo A.L.T.M."/>
            <person name="Pandolfi V."/>
            <person name="Bustamante F.O."/>
            <person name="Brasileiro-Vidal A.C."/>
            <person name="Benko-Iseppon A.M."/>
        </authorList>
    </citation>
    <scope>NUCLEOTIDE SEQUENCE [LARGE SCALE GENOMIC DNA]</scope>
    <source>
        <tissue evidence="9">Leaves</tissue>
    </source>
</reference>
<keyword evidence="2 7" id="KW-0813">Transport</keyword>
<name>A0ABU6TIC9_9FABA</name>
<evidence type="ECO:0000256" key="3">
    <source>
        <dbReference type="ARBA" id="ARBA00022692"/>
    </source>
</evidence>
<evidence type="ECO:0000313" key="9">
    <source>
        <dbReference type="EMBL" id="MED6147633.1"/>
    </source>
</evidence>
<evidence type="ECO:0000256" key="8">
    <source>
        <dbReference type="SAM" id="Phobius"/>
    </source>
</evidence>
<dbReference type="Proteomes" id="UP001341840">
    <property type="component" value="Unassembled WGS sequence"/>
</dbReference>
<sequence>MGIKAGAEEDEGKPMVLDSALDSMPLFAKELLAGGIAGGFAKTVVAPLERVKILFQTRRAEFHSSGLLGSVNRIAKTEGFLGFYRGNGASVARIIPYAALHYMSYEEYRRWIMLTFPDVSKGPTLDLMAGSLSGGTAVLFTYPLDLIRTKLAYQVVSPAKLNVSGMVHHEQVYRGILDCFSKTYREGGVRGLYRGVGMPSILLISIVLYFQSFDILTTLLMATAPTLVGIFPYAGLKFYFYEEMKRHVPEEYKKSIMVKLTCGSVAGLLGQTFTYPLEVVRRQMQVQNLLASDNAEMKGIMKSLIVIAQKQGWKQLFSGLSINYIKVVPSVAIGFTVYDTMKSYLRVPSRDDAGVEVVTNKRISQPSSQTQ</sequence>
<keyword evidence="10" id="KW-1185">Reference proteome</keyword>
<keyword evidence="5 6" id="KW-0472">Membrane</keyword>
<evidence type="ECO:0000313" key="10">
    <source>
        <dbReference type="Proteomes" id="UP001341840"/>
    </source>
</evidence>
<dbReference type="Pfam" id="PF00153">
    <property type="entry name" value="Mito_carr"/>
    <property type="match status" value="3"/>
</dbReference>
<dbReference type="PROSITE" id="PS50920">
    <property type="entry name" value="SOLCAR"/>
    <property type="match status" value="3"/>
</dbReference>
<evidence type="ECO:0000256" key="4">
    <source>
        <dbReference type="ARBA" id="ARBA00022737"/>
    </source>
</evidence>
<dbReference type="PRINTS" id="PR00926">
    <property type="entry name" value="MITOCARRIER"/>
</dbReference>
<feature type="repeat" description="Solcar" evidence="6">
    <location>
        <begin position="25"/>
        <end position="111"/>
    </location>
</feature>
<evidence type="ECO:0000256" key="7">
    <source>
        <dbReference type="RuleBase" id="RU000488"/>
    </source>
</evidence>
<keyword evidence="4" id="KW-0677">Repeat</keyword>
<accession>A0ABU6TIC9</accession>
<comment type="subcellular location">
    <subcellularLocation>
        <location evidence="1">Membrane</location>
        <topology evidence="1">Multi-pass membrane protein</topology>
    </subcellularLocation>
</comment>
<dbReference type="InterPro" id="IPR018108">
    <property type="entry name" value="MCP_transmembrane"/>
</dbReference>
<feature type="repeat" description="Solcar" evidence="6">
    <location>
        <begin position="254"/>
        <end position="344"/>
    </location>
</feature>
<evidence type="ECO:0000256" key="1">
    <source>
        <dbReference type="ARBA" id="ARBA00004141"/>
    </source>
</evidence>
<dbReference type="EMBL" id="JASCZI010090900">
    <property type="protein sequence ID" value="MED6147633.1"/>
    <property type="molecule type" value="Genomic_DNA"/>
</dbReference>